<keyword evidence="3" id="KW-0472">Membrane</keyword>
<protein>
    <recommendedName>
        <fullName evidence="4">Pyrrolo-quinoline quinone repeat domain-containing protein</fullName>
    </recommendedName>
</protein>
<comment type="caution">
    <text evidence="5">The sequence shown here is derived from an EMBL/GenBank/DDBJ whole genome shotgun (WGS) entry which is preliminary data.</text>
</comment>
<keyword evidence="3" id="KW-0812">Transmembrane</keyword>
<dbReference type="Pfam" id="PF13360">
    <property type="entry name" value="PQQ_2"/>
    <property type="match status" value="1"/>
</dbReference>
<evidence type="ECO:0000256" key="2">
    <source>
        <dbReference type="ARBA" id="ARBA00022737"/>
    </source>
</evidence>
<reference evidence="5" key="1">
    <citation type="journal article" date="2015" name="Nature">
        <title>Complex archaea that bridge the gap between prokaryotes and eukaryotes.</title>
        <authorList>
            <person name="Spang A."/>
            <person name="Saw J.H."/>
            <person name="Jorgensen S.L."/>
            <person name="Zaremba-Niedzwiedzka K."/>
            <person name="Martijn J."/>
            <person name="Lind A.E."/>
            <person name="van Eijk R."/>
            <person name="Schleper C."/>
            <person name="Guy L."/>
            <person name="Ettema T.J."/>
        </authorList>
    </citation>
    <scope>NUCLEOTIDE SEQUENCE</scope>
</reference>
<dbReference type="InterPro" id="IPR050630">
    <property type="entry name" value="WD_repeat_EMAP"/>
</dbReference>
<keyword evidence="2" id="KW-0677">Repeat</keyword>
<dbReference type="SUPFAM" id="SSF50998">
    <property type="entry name" value="Quinoprotein alcohol dehydrogenase-like"/>
    <property type="match status" value="1"/>
</dbReference>
<feature type="transmembrane region" description="Helical" evidence="3">
    <location>
        <begin position="404"/>
        <end position="423"/>
    </location>
</feature>
<evidence type="ECO:0000256" key="3">
    <source>
        <dbReference type="SAM" id="Phobius"/>
    </source>
</evidence>
<feature type="domain" description="Pyrrolo-quinoline quinone repeat" evidence="4">
    <location>
        <begin position="166"/>
        <end position="358"/>
    </location>
</feature>
<dbReference type="PANTHER" id="PTHR13720">
    <property type="entry name" value="WD-40 REPEAT PROTEIN"/>
    <property type="match status" value="1"/>
</dbReference>
<dbReference type="SMART" id="SM00320">
    <property type="entry name" value="WD40"/>
    <property type="match status" value="5"/>
</dbReference>
<gene>
    <name evidence="5" type="ORF">LCGC14_0684100</name>
</gene>
<dbReference type="InterPro" id="IPR011047">
    <property type="entry name" value="Quinoprotein_ADH-like_sf"/>
</dbReference>
<evidence type="ECO:0000256" key="1">
    <source>
        <dbReference type="ARBA" id="ARBA00022574"/>
    </source>
</evidence>
<proteinExistence type="predicted"/>
<evidence type="ECO:0000259" key="4">
    <source>
        <dbReference type="Pfam" id="PF13360"/>
    </source>
</evidence>
<dbReference type="Gene3D" id="2.130.10.10">
    <property type="entry name" value="YVTN repeat-like/Quinoprotein amine dehydrogenase"/>
    <property type="match status" value="3"/>
</dbReference>
<dbReference type="InterPro" id="IPR001680">
    <property type="entry name" value="WD40_rpt"/>
</dbReference>
<keyword evidence="1" id="KW-0853">WD repeat</keyword>
<dbReference type="AlphaFoldDB" id="A0A0F9QSD1"/>
<keyword evidence="3" id="KW-1133">Transmembrane helix</keyword>
<evidence type="ECO:0000313" key="5">
    <source>
        <dbReference type="EMBL" id="KKN45329.1"/>
    </source>
</evidence>
<accession>A0A0F9QSD1</accession>
<dbReference type="InterPro" id="IPR002372">
    <property type="entry name" value="PQQ_rpt_dom"/>
</dbReference>
<dbReference type="PANTHER" id="PTHR13720:SF33">
    <property type="entry name" value="HELP DOMAIN-CONTAINING PROTEIN"/>
    <property type="match status" value="1"/>
</dbReference>
<dbReference type="EMBL" id="LAZR01001396">
    <property type="protein sequence ID" value="KKN45329.1"/>
    <property type="molecule type" value="Genomic_DNA"/>
</dbReference>
<organism evidence="5">
    <name type="scientific">marine sediment metagenome</name>
    <dbReference type="NCBI Taxonomy" id="412755"/>
    <lineage>
        <taxon>unclassified sequences</taxon>
        <taxon>metagenomes</taxon>
        <taxon>ecological metagenomes</taxon>
    </lineage>
</organism>
<dbReference type="InterPro" id="IPR015943">
    <property type="entry name" value="WD40/YVTN_repeat-like_dom_sf"/>
</dbReference>
<sequence length="432" mass="48591">MNSKRKLYCLILIFISLTFSSIHIHLDLGGINLKDNKNSIKLSNINPSNSHLLWKFTPNDLEDEYLCTIDMSSDGNYIVIGSYEPIPPYGGYIYILNNTSSEPEWSHYTGSNGKLRARTVAISADSNFIVAGCENGKIFLINRSNNFGFWSYLANGEVNVVAISDKGSYLIVRDRTGKIYLFNNSNSNPLWTYNTNSVIRDVAISSDGNYMVVSNQNGNIYLFNKTSSIPMWIFSAGNYVPDVAISFDGNFLVAGSGDQNIFLFSKSNSTPLWLYNMTSSCNVDISSDGTYIVARPSNTDKGIKVFSRFNSTPIWTSNISNEFYAISISSDGNYIAATNTNFNVYFFDRSNSSPIWHYTCATWALREVHLSARGEYLALIESRSALLFEMGYEDEVNNNGFENLIPFGNYFIIIFLFSVVYIAKNKMRKVKI</sequence>
<name>A0A0F9QSD1_9ZZZZ</name>